<dbReference type="InterPro" id="IPR016167">
    <property type="entry name" value="FAD-bd_PCMH_sub1"/>
</dbReference>
<dbReference type="InterPro" id="IPR016169">
    <property type="entry name" value="FAD-bd_PCMH_sub2"/>
</dbReference>
<gene>
    <name evidence="7" type="ORF">ACFFIA_07735</name>
</gene>
<evidence type="ECO:0000256" key="2">
    <source>
        <dbReference type="ARBA" id="ARBA00005466"/>
    </source>
</evidence>
<evidence type="ECO:0000256" key="4">
    <source>
        <dbReference type="ARBA" id="ARBA00022827"/>
    </source>
</evidence>
<comment type="caution">
    <text evidence="7">The sequence shown here is derived from an EMBL/GenBank/DDBJ whole genome shotgun (WGS) entry which is preliminary data.</text>
</comment>
<dbReference type="InterPro" id="IPR006094">
    <property type="entry name" value="Oxid_FAD_bind_N"/>
</dbReference>
<dbReference type="Gene3D" id="3.30.43.10">
    <property type="entry name" value="Uridine Diphospho-n-acetylenolpyruvylglucosamine Reductase, domain 2"/>
    <property type="match status" value="1"/>
</dbReference>
<dbReference type="InterPro" id="IPR050416">
    <property type="entry name" value="FAD-linked_Oxidoreductase"/>
</dbReference>
<comment type="cofactor">
    <cofactor evidence="1">
        <name>FAD</name>
        <dbReference type="ChEBI" id="CHEBI:57692"/>
    </cofactor>
</comment>
<dbReference type="InterPro" id="IPR016166">
    <property type="entry name" value="FAD-bd_PCMH"/>
</dbReference>
<evidence type="ECO:0000313" key="8">
    <source>
        <dbReference type="Proteomes" id="UP001589867"/>
    </source>
</evidence>
<evidence type="ECO:0000256" key="5">
    <source>
        <dbReference type="ARBA" id="ARBA00023002"/>
    </source>
</evidence>
<dbReference type="PANTHER" id="PTHR42973:SF39">
    <property type="entry name" value="FAD-BINDING PCMH-TYPE DOMAIN-CONTAINING PROTEIN"/>
    <property type="match status" value="1"/>
</dbReference>
<name>A0ABV6LYQ1_9ACTN</name>
<accession>A0ABV6LYQ1</accession>
<keyword evidence="5" id="KW-0560">Oxidoreductase</keyword>
<keyword evidence="4" id="KW-0274">FAD</keyword>
<comment type="similarity">
    <text evidence="2">Belongs to the oxygen-dependent FAD-linked oxidoreductase family.</text>
</comment>
<dbReference type="InterPro" id="IPR036318">
    <property type="entry name" value="FAD-bd_PCMH-like_sf"/>
</dbReference>
<dbReference type="Pfam" id="PF08031">
    <property type="entry name" value="BBE"/>
    <property type="match status" value="1"/>
</dbReference>
<dbReference type="Proteomes" id="UP001589867">
    <property type="component" value="Unassembled WGS sequence"/>
</dbReference>
<dbReference type="PANTHER" id="PTHR42973">
    <property type="entry name" value="BINDING OXIDOREDUCTASE, PUTATIVE (AFU_ORTHOLOGUE AFUA_1G17690)-RELATED"/>
    <property type="match status" value="1"/>
</dbReference>
<keyword evidence="8" id="KW-1185">Reference proteome</keyword>
<feature type="domain" description="FAD-binding PCMH-type" evidence="6">
    <location>
        <begin position="36"/>
        <end position="206"/>
    </location>
</feature>
<dbReference type="Pfam" id="PF01565">
    <property type="entry name" value="FAD_binding_4"/>
    <property type="match status" value="1"/>
</dbReference>
<evidence type="ECO:0000256" key="3">
    <source>
        <dbReference type="ARBA" id="ARBA00022630"/>
    </source>
</evidence>
<dbReference type="InterPro" id="IPR012951">
    <property type="entry name" value="BBE"/>
</dbReference>
<organism evidence="7 8">
    <name type="scientific">Phytohabitans kaempferiae</name>
    <dbReference type="NCBI Taxonomy" id="1620943"/>
    <lineage>
        <taxon>Bacteria</taxon>
        <taxon>Bacillati</taxon>
        <taxon>Actinomycetota</taxon>
        <taxon>Actinomycetes</taxon>
        <taxon>Micromonosporales</taxon>
        <taxon>Micromonosporaceae</taxon>
    </lineage>
</organism>
<reference evidence="7 8" key="1">
    <citation type="submission" date="2024-09" db="EMBL/GenBank/DDBJ databases">
        <authorList>
            <person name="Sun Q."/>
            <person name="Mori K."/>
        </authorList>
    </citation>
    <scope>NUCLEOTIDE SEQUENCE [LARGE SCALE GENOMIC DNA]</scope>
    <source>
        <strain evidence="7 8">TBRC 3947</strain>
    </source>
</reference>
<keyword evidence="3" id="KW-0285">Flavoprotein</keyword>
<evidence type="ECO:0000259" key="6">
    <source>
        <dbReference type="PROSITE" id="PS51387"/>
    </source>
</evidence>
<dbReference type="RefSeq" id="WP_377247662.1">
    <property type="nucleotide sequence ID" value="NZ_JBHLUH010000009.1"/>
</dbReference>
<dbReference type="Gene3D" id="3.40.462.20">
    <property type="match status" value="1"/>
</dbReference>
<evidence type="ECO:0000313" key="7">
    <source>
        <dbReference type="EMBL" id="MFC0527547.1"/>
    </source>
</evidence>
<evidence type="ECO:0000256" key="1">
    <source>
        <dbReference type="ARBA" id="ARBA00001974"/>
    </source>
</evidence>
<dbReference type="EMBL" id="JBHLUH010000009">
    <property type="protein sequence ID" value="MFC0527547.1"/>
    <property type="molecule type" value="Genomic_DNA"/>
</dbReference>
<dbReference type="SUPFAM" id="SSF56176">
    <property type="entry name" value="FAD-binding/transporter-associated domain-like"/>
    <property type="match status" value="1"/>
</dbReference>
<dbReference type="PROSITE" id="PS51387">
    <property type="entry name" value="FAD_PCMH"/>
    <property type="match status" value="1"/>
</dbReference>
<sequence length="446" mass="45662">MSIGAARELAERLGVDRVLVSGPEYQRASRVWNDAVRRRPAVVVRPASAAQVRTAVLVAREHGLALSVKGGGHDWAGRALNDGGLVVDLGGLREVTVDAGARVATVEGGATVRDVIAAAAPHGLLAVGGTVGGVGMAGLTLGGGYGPLVGRLGLAADNLLGATVVLADGRIVTADATAEPDLFWALRGGGGNFGVVTALRVRLHPVPRLVTGFALHAWPGAAAVLARLGDLLATAPDELTVPSGVISGPDGGPAVFLSPTWCGDEAAGGPVLDEVLGLGAPVVAERSPVTYHDLLARFEPYAAGGRHHEMRTRSLPGYTAGAIEALVAAGEARTSPLSGVVVHHFHGAAARVPDDATAFGNRRDHLMVEIGAVWEPDDPAAPHRAWTEEVWSALSGVALPGGYPSLLAPGDRDQIAHAYGDNAARLKGVKAHYDPHGVFTATPLPF</sequence>
<dbReference type="Gene3D" id="3.30.465.10">
    <property type="match status" value="1"/>
</dbReference>
<proteinExistence type="inferred from homology"/>
<protein>
    <submittedName>
        <fullName evidence="7">FAD-binding oxidoreductase</fullName>
    </submittedName>
</protein>